<dbReference type="InterPro" id="IPR000515">
    <property type="entry name" value="MetI-like"/>
</dbReference>
<feature type="transmembrane region" description="Helical" evidence="8">
    <location>
        <begin position="228"/>
        <end position="253"/>
    </location>
</feature>
<dbReference type="InterPro" id="IPR035906">
    <property type="entry name" value="MetI-like_sf"/>
</dbReference>
<protein>
    <submittedName>
        <fullName evidence="10">Glutathione transport system permease protein gsiD</fullName>
    </submittedName>
</protein>
<feature type="transmembrane region" description="Helical" evidence="8">
    <location>
        <begin position="69"/>
        <end position="93"/>
    </location>
</feature>
<dbReference type="EMBL" id="LR134406">
    <property type="protein sequence ID" value="VEH68767.1"/>
    <property type="molecule type" value="Genomic_DNA"/>
</dbReference>
<keyword evidence="5 8" id="KW-1133">Transmembrane helix</keyword>
<evidence type="ECO:0000256" key="4">
    <source>
        <dbReference type="ARBA" id="ARBA00022692"/>
    </source>
</evidence>
<proteinExistence type="inferred from homology"/>
<evidence type="ECO:0000256" key="1">
    <source>
        <dbReference type="ARBA" id="ARBA00004651"/>
    </source>
</evidence>
<evidence type="ECO:0000313" key="11">
    <source>
        <dbReference type="Proteomes" id="UP000273044"/>
    </source>
</evidence>
<dbReference type="Pfam" id="PF00528">
    <property type="entry name" value="BPD_transp_1"/>
    <property type="match status" value="1"/>
</dbReference>
<dbReference type="CDD" id="cd06261">
    <property type="entry name" value="TM_PBP2"/>
    <property type="match status" value="1"/>
</dbReference>
<comment type="similarity">
    <text evidence="7">Belongs to the binding-protein-dependent transport system permease family. OppBC subfamily.</text>
</comment>
<feature type="transmembrane region" description="Helical" evidence="8">
    <location>
        <begin position="186"/>
        <end position="208"/>
    </location>
</feature>
<feature type="transmembrane region" description="Helical" evidence="8">
    <location>
        <begin position="114"/>
        <end position="138"/>
    </location>
</feature>
<evidence type="ECO:0000313" key="10">
    <source>
        <dbReference type="EMBL" id="VEH68767.1"/>
    </source>
</evidence>
<keyword evidence="2 8" id="KW-0813">Transport</keyword>
<accession>A0A3S4USJ1</accession>
<evidence type="ECO:0000259" key="9">
    <source>
        <dbReference type="PROSITE" id="PS50928"/>
    </source>
</evidence>
<dbReference type="PANTHER" id="PTHR43386">
    <property type="entry name" value="OLIGOPEPTIDE TRANSPORT SYSTEM PERMEASE PROTEIN APPC"/>
    <property type="match status" value="1"/>
</dbReference>
<sequence length="275" mass="29238">MSTGKRIVMIAVAVFLVLLIIGPWIAPQDPNLTATADRLQGPSAAHWFGTDDLGRDVFSRILTGGLTTVGLSALALGISILIGVPLGLLSGYLGGRTDWTLMRAVDIFLALPEYIVAMIIAGLMGQGFGNLLLAILIIKWVGYTRLARSVVMQEKAKDYLMVSTISGASTLSIMRRHLLPHIVGPVMALATVDIGKVILLVASLSYLGLGVQLPSAEWGAMLNEAQTFFTQAPHLMLAPGLAIFLVVCAANWLGDQLQSLYAISGERKEETGVAA</sequence>
<evidence type="ECO:0000256" key="6">
    <source>
        <dbReference type="ARBA" id="ARBA00023136"/>
    </source>
</evidence>
<dbReference type="GO" id="GO:0055085">
    <property type="term" value="P:transmembrane transport"/>
    <property type="evidence" value="ECO:0007669"/>
    <property type="project" value="InterPro"/>
</dbReference>
<dbReference type="InterPro" id="IPR053385">
    <property type="entry name" value="ABC_transport_permease"/>
</dbReference>
<dbReference type="PROSITE" id="PS50928">
    <property type="entry name" value="ABC_TM1"/>
    <property type="match status" value="1"/>
</dbReference>
<dbReference type="AlphaFoldDB" id="A0A3S4USJ1"/>
<dbReference type="NCBIfam" id="NF045474">
    <property type="entry name" value="Opp2C"/>
    <property type="match status" value="1"/>
</dbReference>
<evidence type="ECO:0000256" key="8">
    <source>
        <dbReference type="RuleBase" id="RU363032"/>
    </source>
</evidence>
<dbReference type="Gene3D" id="1.10.3720.10">
    <property type="entry name" value="MetI-like"/>
    <property type="match status" value="1"/>
</dbReference>
<dbReference type="SUPFAM" id="SSF161098">
    <property type="entry name" value="MetI-like"/>
    <property type="match status" value="1"/>
</dbReference>
<keyword evidence="4 8" id="KW-0812">Transmembrane</keyword>
<evidence type="ECO:0000256" key="3">
    <source>
        <dbReference type="ARBA" id="ARBA00022475"/>
    </source>
</evidence>
<gene>
    <name evidence="10" type="primary">gsiD_1</name>
    <name evidence="10" type="ORF">NCTC12967_00024</name>
</gene>
<dbReference type="GO" id="GO:0005886">
    <property type="term" value="C:plasma membrane"/>
    <property type="evidence" value="ECO:0007669"/>
    <property type="project" value="UniProtKB-SubCell"/>
</dbReference>
<feature type="domain" description="ABC transmembrane type-1" evidence="9">
    <location>
        <begin position="65"/>
        <end position="254"/>
    </location>
</feature>
<feature type="transmembrane region" description="Helical" evidence="8">
    <location>
        <begin position="7"/>
        <end position="26"/>
    </location>
</feature>
<dbReference type="GeneID" id="64405535"/>
<dbReference type="RefSeq" id="WP_061788048.1">
    <property type="nucleotide sequence ID" value="NZ_CAJZDL010000133.1"/>
</dbReference>
<evidence type="ECO:0000256" key="5">
    <source>
        <dbReference type="ARBA" id="ARBA00022989"/>
    </source>
</evidence>
<keyword evidence="6 8" id="KW-0472">Membrane</keyword>
<dbReference type="InterPro" id="IPR050366">
    <property type="entry name" value="BP-dependent_transpt_permease"/>
</dbReference>
<name>A0A3S4USJ1_9ACTN</name>
<dbReference type="PANTHER" id="PTHR43386:SF1">
    <property type="entry name" value="D,D-DIPEPTIDE TRANSPORT SYSTEM PERMEASE PROTEIN DDPC-RELATED"/>
    <property type="match status" value="1"/>
</dbReference>
<evidence type="ECO:0000256" key="7">
    <source>
        <dbReference type="ARBA" id="ARBA00024202"/>
    </source>
</evidence>
<dbReference type="Proteomes" id="UP000273044">
    <property type="component" value="Chromosome"/>
</dbReference>
<reference evidence="10 11" key="1">
    <citation type="submission" date="2018-12" db="EMBL/GenBank/DDBJ databases">
        <authorList>
            <consortium name="Pathogen Informatics"/>
        </authorList>
    </citation>
    <scope>NUCLEOTIDE SEQUENCE [LARGE SCALE GENOMIC DNA]</scope>
    <source>
        <strain evidence="10 11">NCTC12967</strain>
    </source>
</reference>
<evidence type="ECO:0000256" key="2">
    <source>
        <dbReference type="ARBA" id="ARBA00022448"/>
    </source>
</evidence>
<keyword evidence="3" id="KW-1003">Cell membrane</keyword>
<organism evidence="10 11">
    <name type="scientific">Arachnia propionica</name>
    <dbReference type="NCBI Taxonomy" id="1750"/>
    <lineage>
        <taxon>Bacteria</taxon>
        <taxon>Bacillati</taxon>
        <taxon>Actinomycetota</taxon>
        <taxon>Actinomycetes</taxon>
        <taxon>Propionibacteriales</taxon>
        <taxon>Propionibacteriaceae</taxon>
        <taxon>Arachnia</taxon>
    </lineage>
</organism>
<keyword evidence="11" id="KW-1185">Reference proteome</keyword>
<comment type="subcellular location">
    <subcellularLocation>
        <location evidence="1 8">Cell membrane</location>
        <topology evidence="1 8">Multi-pass membrane protein</topology>
    </subcellularLocation>
</comment>